<dbReference type="AlphaFoldDB" id="A0A4R4DVX8"/>
<dbReference type="EMBL" id="SKBM01000001">
    <property type="protein sequence ID" value="TCZ66691.1"/>
    <property type="molecule type" value="Genomic_DNA"/>
</dbReference>
<accession>A0A4R4DVX8</accession>
<keyword evidence="3" id="KW-1185">Reference proteome</keyword>
<keyword evidence="1" id="KW-1133">Transmembrane helix</keyword>
<proteinExistence type="predicted"/>
<dbReference type="RefSeq" id="WP_132283660.1">
    <property type="nucleotide sequence ID" value="NZ_SKBM01000001.1"/>
</dbReference>
<feature type="transmembrane region" description="Helical" evidence="1">
    <location>
        <begin position="36"/>
        <end position="60"/>
    </location>
</feature>
<evidence type="ECO:0000313" key="2">
    <source>
        <dbReference type="EMBL" id="TCZ66691.1"/>
    </source>
</evidence>
<gene>
    <name evidence="2" type="ORF">EXY23_00835</name>
</gene>
<comment type="caution">
    <text evidence="2">The sequence shown here is derived from an EMBL/GenBank/DDBJ whole genome shotgun (WGS) entry which is preliminary data.</text>
</comment>
<keyword evidence="1" id="KW-0812">Transmembrane</keyword>
<name>A0A4R4DVX8_9PROT</name>
<sequence>MTAHEFATIAAGLAMGFWLDRLLASRRSLAPLLAGLGLLGGLLLLGQDWAGMALGCVLGARVAPTRPSAG</sequence>
<keyword evidence="1" id="KW-0472">Membrane</keyword>
<evidence type="ECO:0000256" key="1">
    <source>
        <dbReference type="SAM" id="Phobius"/>
    </source>
</evidence>
<protein>
    <submittedName>
        <fullName evidence="2">Uncharacterized protein</fullName>
    </submittedName>
</protein>
<organism evidence="2 3">
    <name type="scientific">Roseicella aquatilis</name>
    <dbReference type="NCBI Taxonomy" id="2527868"/>
    <lineage>
        <taxon>Bacteria</taxon>
        <taxon>Pseudomonadati</taxon>
        <taxon>Pseudomonadota</taxon>
        <taxon>Alphaproteobacteria</taxon>
        <taxon>Acetobacterales</taxon>
        <taxon>Roseomonadaceae</taxon>
        <taxon>Roseicella</taxon>
    </lineage>
</organism>
<evidence type="ECO:0000313" key="3">
    <source>
        <dbReference type="Proteomes" id="UP000295023"/>
    </source>
</evidence>
<dbReference type="Proteomes" id="UP000295023">
    <property type="component" value="Unassembled WGS sequence"/>
</dbReference>
<reference evidence="2 3" key="1">
    <citation type="submission" date="2019-03" db="EMBL/GenBank/DDBJ databases">
        <title>Paracraurococcus aquatilis NE82 genome sequence.</title>
        <authorList>
            <person name="Zhao Y."/>
            <person name="Du Z."/>
        </authorList>
    </citation>
    <scope>NUCLEOTIDE SEQUENCE [LARGE SCALE GENOMIC DNA]</scope>
    <source>
        <strain evidence="2 3">NE82</strain>
    </source>
</reference>